<dbReference type="RefSeq" id="WP_173075779.1">
    <property type="nucleotide sequence ID" value="NZ_CP041345.1"/>
</dbReference>
<feature type="transmembrane region" description="Helical" evidence="8">
    <location>
        <begin position="235"/>
        <end position="255"/>
    </location>
</feature>
<dbReference type="Proteomes" id="UP000500961">
    <property type="component" value="Chromosome"/>
</dbReference>
<dbReference type="GO" id="GO:0099621">
    <property type="term" value="F:undecaprenyl-phosphate 4-deoxy-4-formamido-L-arabinose transferase activity"/>
    <property type="evidence" value="ECO:0007669"/>
    <property type="project" value="TreeGrafter"/>
</dbReference>
<evidence type="ECO:0000256" key="3">
    <source>
        <dbReference type="ARBA" id="ARBA00022679"/>
    </source>
</evidence>
<proteinExistence type="predicted"/>
<dbReference type="InterPro" id="IPR050256">
    <property type="entry name" value="Glycosyltransferase_2"/>
</dbReference>
<dbReference type="SUPFAM" id="SSF53448">
    <property type="entry name" value="Nucleotide-diphospho-sugar transferases"/>
    <property type="match status" value="1"/>
</dbReference>
<keyword evidence="7 8" id="KW-0472">Membrane</keyword>
<evidence type="ECO:0000256" key="4">
    <source>
        <dbReference type="ARBA" id="ARBA00022692"/>
    </source>
</evidence>
<dbReference type="PANTHER" id="PTHR48090:SF3">
    <property type="entry name" value="UNDECAPRENYL-PHOSPHATE 4-DEOXY-4-FORMAMIDO-L-ARABINOSE TRANSFERASE"/>
    <property type="match status" value="1"/>
</dbReference>
<sequence length="316" mass="36138">MDITVVVPLYNEEESLPELMEWIDRVMTSNHFTYEVIMVDDGSNDNSWGVIESLKQKYSNLRGIKFRRNYGKSAALQVGFTAATGDVVITMDADLQDSPDEIPELYRMIKEEDFDIVSGWKKKRYDPLLTKRIPSKLYNATVRMVSGIKLHDMNCGLKAYRSNVVKSIEVYGEMHRYIPVLAKQAGFRRIGEKVVQHRERKYGTSKFGWTRFINGFLDLMSVIFVSKFGKKPMHFFGSLGTLMFLTGGAIAAWLIGSKLWAQYHHLKYRPVTDQPLFYIALVVAIVGVQLFTAGFIGELVSRSSSDRNVYLIEKEL</sequence>
<keyword evidence="1" id="KW-1003">Cell membrane</keyword>
<dbReference type="GO" id="GO:0005886">
    <property type="term" value="C:plasma membrane"/>
    <property type="evidence" value="ECO:0007669"/>
    <property type="project" value="TreeGrafter"/>
</dbReference>
<keyword evidence="4 8" id="KW-0812">Transmembrane</keyword>
<dbReference type="Gene3D" id="3.90.550.10">
    <property type="entry name" value="Spore Coat Polysaccharide Biosynthesis Protein SpsA, Chain A"/>
    <property type="match status" value="1"/>
</dbReference>
<evidence type="ECO:0000256" key="6">
    <source>
        <dbReference type="ARBA" id="ARBA00022989"/>
    </source>
</evidence>
<dbReference type="AlphaFoldDB" id="A0A7D3XLY8"/>
<dbReference type="EMBL" id="CP041345">
    <property type="protein sequence ID" value="QKG80735.1"/>
    <property type="molecule type" value="Genomic_DNA"/>
</dbReference>
<dbReference type="InterPro" id="IPR029044">
    <property type="entry name" value="Nucleotide-diphossugar_trans"/>
</dbReference>
<dbReference type="KEGG" id="ttz:FHG85_10815"/>
<dbReference type="InterPro" id="IPR001173">
    <property type="entry name" value="Glyco_trans_2-like"/>
</dbReference>
<keyword evidence="5" id="KW-0448">Lipopolysaccharide biosynthesis</keyword>
<feature type="domain" description="Glycosyltransferase 2-like" evidence="9">
    <location>
        <begin position="4"/>
        <end position="167"/>
    </location>
</feature>
<keyword evidence="6 8" id="KW-1133">Transmembrane helix</keyword>
<dbReference type="GO" id="GO:0009103">
    <property type="term" value="P:lipopolysaccharide biosynthetic process"/>
    <property type="evidence" value="ECO:0007669"/>
    <property type="project" value="UniProtKB-KW"/>
</dbReference>
<evidence type="ECO:0000256" key="8">
    <source>
        <dbReference type="SAM" id="Phobius"/>
    </source>
</evidence>
<feature type="transmembrane region" description="Helical" evidence="8">
    <location>
        <begin position="208"/>
        <end position="229"/>
    </location>
</feature>
<evidence type="ECO:0000256" key="5">
    <source>
        <dbReference type="ARBA" id="ARBA00022985"/>
    </source>
</evidence>
<evidence type="ECO:0000256" key="2">
    <source>
        <dbReference type="ARBA" id="ARBA00022676"/>
    </source>
</evidence>
<gene>
    <name evidence="10" type="ORF">FHG85_10815</name>
</gene>
<keyword evidence="2" id="KW-0328">Glycosyltransferase</keyword>
<name>A0A7D3XLY8_9BACT</name>
<evidence type="ECO:0000256" key="1">
    <source>
        <dbReference type="ARBA" id="ARBA00022475"/>
    </source>
</evidence>
<keyword evidence="3 10" id="KW-0808">Transferase</keyword>
<evidence type="ECO:0000256" key="7">
    <source>
        <dbReference type="ARBA" id="ARBA00023136"/>
    </source>
</evidence>
<accession>A0A7D3XLY8</accession>
<keyword evidence="11" id="KW-1185">Reference proteome</keyword>
<dbReference type="PANTHER" id="PTHR48090">
    <property type="entry name" value="UNDECAPRENYL-PHOSPHATE 4-DEOXY-4-FORMAMIDO-L-ARABINOSE TRANSFERASE-RELATED"/>
    <property type="match status" value="1"/>
</dbReference>
<dbReference type="CDD" id="cd04187">
    <property type="entry name" value="DPM1_like_bac"/>
    <property type="match status" value="1"/>
</dbReference>
<protein>
    <submittedName>
        <fullName evidence="10">Glycosyltransferase family 2 protein</fullName>
    </submittedName>
</protein>
<dbReference type="Pfam" id="PF00535">
    <property type="entry name" value="Glycos_transf_2"/>
    <property type="match status" value="1"/>
</dbReference>
<reference evidence="10 11" key="1">
    <citation type="submission" date="2019-07" db="EMBL/GenBank/DDBJ databases">
        <title>Thalassofilum flectens gen. nov., sp. nov., a novel moderate thermophilic anaerobe from a shallow sea hot spring in Kunashir Island (Russia), representing a new family in the order Bacteroidales, and proposal of Thalassofilacea fam. nov.</title>
        <authorList>
            <person name="Kochetkova T.V."/>
            <person name="Podosokorskaya O.A."/>
            <person name="Novikov A."/>
            <person name="Elcheninov A.G."/>
            <person name="Toshchakov S.V."/>
            <person name="Kublanov I.V."/>
        </authorList>
    </citation>
    <scope>NUCLEOTIDE SEQUENCE [LARGE SCALE GENOMIC DNA]</scope>
    <source>
        <strain evidence="10 11">38-H</strain>
    </source>
</reference>
<evidence type="ECO:0000313" key="11">
    <source>
        <dbReference type="Proteomes" id="UP000500961"/>
    </source>
</evidence>
<feature type="transmembrane region" description="Helical" evidence="8">
    <location>
        <begin position="276"/>
        <end position="296"/>
    </location>
</feature>
<organism evidence="10 11">
    <name type="scientific">Tenuifilum thalassicum</name>
    <dbReference type="NCBI Taxonomy" id="2590900"/>
    <lineage>
        <taxon>Bacteria</taxon>
        <taxon>Pseudomonadati</taxon>
        <taxon>Bacteroidota</taxon>
        <taxon>Bacteroidia</taxon>
        <taxon>Bacteroidales</taxon>
        <taxon>Tenuifilaceae</taxon>
        <taxon>Tenuifilum</taxon>
    </lineage>
</organism>
<evidence type="ECO:0000259" key="9">
    <source>
        <dbReference type="Pfam" id="PF00535"/>
    </source>
</evidence>
<evidence type="ECO:0000313" key="10">
    <source>
        <dbReference type="EMBL" id="QKG80735.1"/>
    </source>
</evidence>